<evidence type="ECO:0000313" key="1">
    <source>
        <dbReference type="EMBL" id="KGE65291.1"/>
    </source>
</evidence>
<dbReference type="Proteomes" id="UP000030060">
    <property type="component" value="Unassembled WGS sequence"/>
</dbReference>
<dbReference type="EMBL" id="ASGY01000192">
    <property type="protein sequence ID" value="KGE65291.1"/>
    <property type="molecule type" value="Genomic_DNA"/>
</dbReference>
<comment type="caution">
    <text evidence="1">The sequence shown here is derived from an EMBL/GenBank/DDBJ whole genome shotgun (WGS) entry which is preliminary data.</text>
</comment>
<accession>A0A0A1YWR8</accession>
<evidence type="ECO:0000313" key="2">
    <source>
        <dbReference type="Proteomes" id="UP000030060"/>
    </source>
</evidence>
<protein>
    <submittedName>
        <fullName evidence="1">NAD synthetase</fullName>
    </submittedName>
</protein>
<proteinExistence type="predicted"/>
<gene>
    <name evidence="1" type="ORF">K814_0124710</name>
</gene>
<reference evidence="1 2" key="1">
    <citation type="journal article" date="2013" name="Genome Announc.">
        <title>Draft Genome Sequence of Pseudomonas fluorescens LMG 5329, a White Line-Inducing Principle-Producing Bioindicator for the Mushroom Pathogen Pseudomonas tolaasii.</title>
        <authorList>
            <person name="Ghequire M.G."/>
            <person name="Rokni-Zadeh H."/>
            <person name="Zarrineh P."/>
            <person name="De Mot R."/>
        </authorList>
    </citation>
    <scope>NUCLEOTIDE SEQUENCE [LARGE SCALE GENOMIC DNA]</scope>
    <source>
        <strain evidence="1 2">LMG 5329</strain>
    </source>
</reference>
<dbReference type="RefSeq" id="WP_050572488.1">
    <property type="nucleotide sequence ID" value="NZ_ASGY01000192.1"/>
</dbReference>
<dbReference type="AlphaFoldDB" id="A0A0A1YWR8"/>
<organism evidence="1 2">
    <name type="scientific">Pseudomonas fluorescens LMG 5329</name>
    <dbReference type="NCBI Taxonomy" id="1324332"/>
    <lineage>
        <taxon>Bacteria</taxon>
        <taxon>Pseudomonadati</taxon>
        <taxon>Pseudomonadota</taxon>
        <taxon>Gammaproteobacteria</taxon>
        <taxon>Pseudomonadales</taxon>
        <taxon>Pseudomonadaceae</taxon>
        <taxon>Pseudomonas</taxon>
    </lineage>
</organism>
<name>A0A0A1YWR8_PSEFL</name>
<dbReference type="OrthoDB" id="6828104at2"/>
<sequence length="308" mass="33544">MPRDFLQSGVPQAHTTTRQRLNSLLDLPKLYRTIDADPGIVGAGVVHIGSDYQVTVLREFVPLCSIRPKRVILREVSGPVMTGEEYAQLAAGSPRESQLWREASGMALSCAGAAIGIVVAKAGIATAPLSAGSSLTVSYIAYTAAATSGVQCANGLWRTYKELTNPAENDYYDSLSWYQTMTLALDGISLVGAGSTTFVTIKTVMMVKSTTGRDLTDILRRMSRQERAKLTNEVLRLQNPRHPREMIRLKQLAGKLPKRFSNAQIRQDILIQIADQLAGAFAVAGSVLSGNINHLVIALYEEFDSHEH</sequence>